<reference evidence="4 5" key="1">
    <citation type="submission" date="2016-11" db="EMBL/GenBank/DDBJ databases">
        <authorList>
            <person name="Jaros S."/>
            <person name="Januszkiewicz K."/>
            <person name="Wedrychowicz H."/>
        </authorList>
    </citation>
    <scope>NUCLEOTIDE SEQUENCE [LARGE SCALE GENOMIC DNA]</scope>
    <source>
        <strain evidence="4 5">DSM 24574</strain>
    </source>
</reference>
<dbReference type="EMBL" id="FQWQ01000001">
    <property type="protein sequence ID" value="SHG87785.1"/>
    <property type="molecule type" value="Genomic_DNA"/>
</dbReference>
<dbReference type="STRING" id="947013.SAMN04488109_2280"/>
<dbReference type="OrthoDB" id="931936at2"/>
<comment type="similarity">
    <text evidence="3">Belongs to the arginase family.</text>
</comment>
<dbReference type="InterPro" id="IPR006035">
    <property type="entry name" value="Ureohydrolase"/>
</dbReference>
<sequence>MDLTILFSPVDESLYEDITSPSSFYRNIHVFGEKMPDYRGAHIALFGVKEGRGSLQNAGSAAGADAIRKKLYHLKRGTGTYRILDLGNLNVGHDLDETYTRISEVCRMLLEENVLPIVIGGSHDLDYGQYAAYETMDKLVSLLNVDAFLDLDEKKEAGASRQHIHKILLHEPNFLFSYTHLAYQSYLIDPLSVSVLEKLYFEAFRIGQMRTNMQEMEPTIRNADIVSFDVTAIRSSDAPGNAQAQPFGLTGEEACQICWYAGLNEKLSSIGFYEYNPAFDDAHQKTAAVVATMIWYFVEGYYHRKNEQNFRSNDFMKYSVSMPSEPEVLTFYKSKVSEKWWLEVPYPNGRERYARNSIVPCSYNDYQTAVKGEVPDRYISMLAKLI</sequence>
<dbReference type="RefSeq" id="WP_073133742.1">
    <property type="nucleotide sequence ID" value="NZ_FQWQ01000001.1"/>
</dbReference>
<dbReference type="CDD" id="cd09988">
    <property type="entry name" value="Formimidoylglutamase"/>
    <property type="match status" value="1"/>
</dbReference>
<dbReference type="PROSITE" id="PS51409">
    <property type="entry name" value="ARGINASE_2"/>
    <property type="match status" value="1"/>
</dbReference>
<dbReference type="SUPFAM" id="SSF52768">
    <property type="entry name" value="Arginase/deacetylase"/>
    <property type="match status" value="1"/>
</dbReference>
<dbReference type="GO" id="GO:0008783">
    <property type="term" value="F:agmatinase activity"/>
    <property type="evidence" value="ECO:0007669"/>
    <property type="project" value="TreeGrafter"/>
</dbReference>
<protein>
    <submittedName>
        <fullName evidence="4">Formiminoglutamase</fullName>
    </submittedName>
</protein>
<proteinExistence type="inferred from homology"/>
<evidence type="ECO:0000313" key="5">
    <source>
        <dbReference type="Proteomes" id="UP000184212"/>
    </source>
</evidence>
<dbReference type="PANTHER" id="PTHR11358">
    <property type="entry name" value="ARGINASE/AGMATINASE"/>
    <property type="match status" value="1"/>
</dbReference>
<evidence type="ECO:0000256" key="3">
    <source>
        <dbReference type="PROSITE-ProRule" id="PRU00742"/>
    </source>
</evidence>
<keyword evidence="5" id="KW-1185">Reference proteome</keyword>
<name>A0A1M5NE93_9BACT</name>
<dbReference type="GO" id="GO:0033389">
    <property type="term" value="P:putrescine biosynthetic process from arginine, via agmatine"/>
    <property type="evidence" value="ECO:0007669"/>
    <property type="project" value="TreeGrafter"/>
</dbReference>
<keyword evidence="1" id="KW-0479">Metal-binding</keyword>
<evidence type="ECO:0000313" key="4">
    <source>
        <dbReference type="EMBL" id="SHG87785.1"/>
    </source>
</evidence>
<accession>A0A1M5NE93</accession>
<keyword evidence="2" id="KW-0378">Hydrolase</keyword>
<dbReference type="Proteomes" id="UP000184212">
    <property type="component" value="Unassembled WGS sequence"/>
</dbReference>
<gene>
    <name evidence="4" type="ORF">SAMN04488109_2280</name>
</gene>
<dbReference type="PANTHER" id="PTHR11358:SF26">
    <property type="entry name" value="GUANIDINO ACID HYDROLASE, MITOCHONDRIAL"/>
    <property type="match status" value="1"/>
</dbReference>
<dbReference type="Pfam" id="PF00491">
    <property type="entry name" value="Arginase"/>
    <property type="match status" value="1"/>
</dbReference>
<organism evidence="4 5">
    <name type="scientific">Chryseolinea serpens</name>
    <dbReference type="NCBI Taxonomy" id="947013"/>
    <lineage>
        <taxon>Bacteria</taxon>
        <taxon>Pseudomonadati</taxon>
        <taxon>Bacteroidota</taxon>
        <taxon>Cytophagia</taxon>
        <taxon>Cytophagales</taxon>
        <taxon>Fulvivirgaceae</taxon>
        <taxon>Chryseolinea</taxon>
    </lineage>
</organism>
<dbReference type="AlphaFoldDB" id="A0A1M5NE93"/>
<dbReference type="GO" id="GO:0046872">
    <property type="term" value="F:metal ion binding"/>
    <property type="evidence" value="ECO:0007669"/>
    <property type="project" value="UniProtKB-KW"/>
</dbReference>
<evidence type="ECO:0000256" key="2">
    <source>
        <dbReference type="ARBA" id="ARBA00022801"/>
    </source>
</evidence>
<dbReference type="InterPro" id="IPR023696">
    <property type="entry name" value="Ureohydrolase_dom_sf"/>
</dbReference>
<dbReference type="Gene3D" id="3.40.800.10">
    <property type="entry name" value="Ureohydrolase domain"/>
    <property type="match status" value="1"/>
</dbReference>
<evidence type="ECO:0000256" key="1">
    <source>
        <dbReference type="ARBA" id="ARBA00022723"/>
    </source>
</evidence>